<gene>
    <name evidence="3" type="ORF">ADK38_07440</name>
</gene>
<keyword evidence="4" id="KW-1185">Reference proteome</keyword>
<dbReference type="Gene3D" id="3.90.850.10">
    <property type="entry name" value="Fumarylacetoacetase-like, C-terminal domain"/>
    <property type="match status" value="1"/>
</dbReference>
<dbReference type="InterPro" id="IPR005959">
    <property type="entry name" value="Fumarylacetoacetase"/>
</dbReference>
<accession>A0ABR5JB32</accession>
<protein>
    <submittedName>
        <fullName evidence="3">Fumarylacetoacetase</fullName>
    </submittedName>
</protein>
<dbReference type="Proteomes" id="UP000037020">
    <property type="component" value="Unassembled WGS sequence"/>
</dbReference>
<evidence type="ECO:0000313" key="4">
    <source>
        <dbReference type="Proteomes" id="UP000037020"/>
    </source>
</evidence>
<evidence type="ECO:0000256" key="1">
    <source>
        <dbReference type="SAM" id="MobiDB-lite"/>
    </source>
</evidence>
<dbReference type="PANTHER" id="PTHR43069:SF2">
    <property type="entry name" value="FUMARYLACETOACETASE"/>
    <property type="match status" value="1"/>
</dbReference>
<proteinExistence type="predicted"/>
<dbReference type="PANTHER" id="PTHR43069">
    <property type="entry name" value="FUMARYLACETOACETASE"/>
    <property type="match status" value="1"/>
</dbReference>
<evidence type="ECO:0000259" key="2">
    <source>
        <dbReference type="Pfam" id="PF01557"/>
    </source>
</evidence>
<reference evidence="3 4" key="1">
    <citation type="submission" date="2015-07" db="EMBL/GenBank/DDBJ databases">
        <authorList>
            <person name="Ju K.-S."/>
            <person name="Doroghazi J.R."/>
            <person name="Metcalf W.W."/>
        </authorList>
    </citation>
    <scope>NUCLEOTIDE SEQUENCE [LARGE SCALE GENOMIC DNA]</scope>
    <source>
        <strain evidence="3 4">NRRL B-3589</strain>
    </source>
</reference>
<feature type="region of interest" description="Disordered" evidence="1">
    <location>
        <begin position="15"/>
        <end position="35"/>
    </location>
</feature>
<organism evidence="3 4">
    <name type="scientific">Streptomyces varsoviensis</name>
    <dbReference type="NCBI Taxonomy" id="67373"/>
    <lineage>
        <taxon>Bacteria</taxon>
        <taxon>Bacillati</taxon>
        <taxon>Actinomycetota</taxon>
        <taxon>Actinomycetes</taxon>
        <taxon>Kitasatosporales</taxon>
        <taxon>Streptomycetaceae</taxon>
        <taxon>Streptomyces</taxon>
    </lineage>
</organism>
<name>A0ABR5JB32_9ACTN</name>
<dbReference type="InterPro" id="IPR011234">
    <property type="entry name" value="Fumarylacetoacetase-like_C"/>
</dbReference>
<feature type="non-terminal residue" evidence="3">
    <location>
        <position position="1"/>
    </location>
</feature>
<feature type="domain" description="Fumarylacetoacetase-like C-terminal" evidence="2">
    <location>
        <begin position="2"/>
        <end position="239"/>
    </location>
</feature>
<dbReference type="InterPro" id="IPR036663">
    <property type="entry name" value="Fumarylacetoacetase_C_sf"/>
</dbReference>
<dbReference type="Pfam" id="PF01557">
    <property type="entry name" value="FAA_hydrolase"/>
    <property type="match status" value="1"/>
</dbReference>
<evidence type="ECO:0000313" key="3">
    <source>
        <dbReference type="EMBL" id="KOG90663.1"/>
    </source>
</evidence>
<comment type="caution">
    <text evidence="3">The sequence shown here is derived from an EMBL/GenBank/DDBJ whole genome shotgun (WGS) entry which is preliminary data.</text>
</comment>
<dbReference type="EMBL" id="LGUT01000609">
    <property type="protein sequence ID" value="KOG90663.1"/>
    <property type="molecule type" value="Genomic_DNA"/>
</dbReference>
<sequence>SYHGRAGTVVVTGTEVVRPSGQRKSPADAAPDFGPSRRLDIEAEVGFVVGVPSSAPVPLEGFRDHVFGVCLINDWSARDLQAWEYVPLGPFLGKSFATSVSAWITPLDAFDEARTAPPERTHPLLPYLDDSAAEPGGLDIRIEVALNGEPLTSPPFASMYWTAAQQLAHMTVNGATLRTGDLYASGTVSGPEDHQLGCLLELTKGKGPFLQDGDEVTITAWAPGPDGSRIGLGEVTGRIAPAITTAVSYTHL</sequence>
<dbReference type="SUPFAM" id="SSF56529">
    <property type="entry name" value="FAH"/>
    <property type="match status" value="1"/>
</dbReference>